<keyword evidence="2" id="KW-1185">Reference proteome</keyword>
<organism evidence="1 2">
    <name type="scientific">Rhododendron molle</name>
    <name type="common">Chinese azalea</name>
    <name type="synonym">Azalea mollis</name>
    <dbReference type="NCBI Taxonomy" id="49168"/>
    <lineage>
        <taxon>Eukaryota</taxon>
        <taxon>Viridiplantae</taxon>
        <taxon>Streptophyta</taxon>
        <taxon>Embryophyta</taxon>
        <taxon>Tracheophyta</taxon>
        <taxon>Spermatophyta</taxon>
        <taxon>Magnoliopsida</taxon>
        <taxon>eudicotyledons</taxon>
        <taxon>Gunneridae</taxon>
        <taxon>Pentapetalae</taxon>
        <taxon>asterids</taxon>
        <taxon>Ericales</taxon>
        <taxon>Ericaceae</taxon>
        <taxon>Ericoideae</taxon>
        <taxon>Rhodoreae</taxon>
        <taxon>Rhododendron</taxon>
    </lineage>
</organism>
<dbReference type="Proteomes" id="UP001062846">
    <property type="component" value="Chromosome 6"/>
</dbReference>
<sequence>MADGTVSMVEGLGYKAIDSNELRRKQKNSIDLTISPQTQSMLLEKPSISSQLGFEAHNPKSSPAWKLQEVPFEESLILGGKERATHF</sequence>
<name>A0ACC0NCI4_RHOML</name>
<reference evidence="1" key="1">
    <citation type="submission" date="2022-02" db="EMBL/GenBank/DDBJ databases">
        <title>Plant Genome Project.</title>
        <authorList>
            <person name="Zhang R.-G."/>
        </authorList>
    </citation>
    <scope>NUCLEOTIDE SEQUENCE</scope>
    <source>
        <strain evidence="1">AT1</strain>
    </source>
</reference>
<accession>A0ACC0NCI4</accession>
<evidence type="ECO:0000313" key="2">
    <source>
        <dbReference type="Proteomes" id="UP001062846"/>
    </source>
</evidence>
<gene>
    <name evidence="1" type="ORF">RHMOL_Rhmol06G0119500</name>
</gene>
<comment type="caution">
    <text evidence="1">The sequence shown here is derived from an EMBL/GenBank/DDBJ whole genome shotgun (WGS) entry which is preliminary data.</text>
</comment>
<evidence type="ECO:0000313" key="1">
    <source>
        <dbReference type="EMBL" id="KAI8550596.1"/>
    </source>
</evidence>
<proteinExistence type="predicted"/>
<protein>
    <submittedName>
        <fullName evidence="1">Uncharacterized protein</fullName>
    </submittedName>
</protein>
<dbReference type="EMBL" id="CM046393">
    <property type="protein sequence ID" value="KAI8550596.1"/>
    <property type="molecule type" value="Genomic_DNA"/>
</dbReference>